<proteinExistence type="predicted"/>
<evidence type="ECO:0000256" key="1">
    <source>
        <dbReference type="ARBA" id="ARBA00023015"/>
    </source>
</evidence>
<dbReference type="PANTHER" id="PTHR47506:SF3">
    <property type="entry name" value="HTH-TYPE TRANSCRIPTIONAL REGULATOR LMRA"/>
    <property type="match status" value="1"/>
</dbReference>
<comment type="caution">
    <text evidence="6">The sequence shown here is derived from an EMBL/GenBank/DDBJ whole genome shotgun (WGS) entry which is preliminary data.</text>
</comment>
<evidence type="ECO:0000256" key="3">
    <source>
        <dbReference type="ARBA" id="ARBA00023163"/>
    </source>
</evidence>
<name>A0ABU2SKZ9_9ACTN</name>
<evidence type="ECO:0000313" key="7">
    <source>
        <dbReference type="Proteomes" id="UP001180531"/>
    </source>
</evidence>
<reference evidence="6" key="1">
    <citation type="submission" date="2024-05" db="EMBL/GenBank/DDBJ databases">
        <title>30 novel species of actinomycetes from the DSMZ collection.</title>
        <authorList>
            <person name="Nouioui I."/>
        </authorList>
    </citation>
    <scope>NUCLEOTIDE SEQUENCE</scope>
    <source>
        <strain evidence="6">DSM 40473</strain>
    </source>
</reference>
<evidence type="ECO:0000259" key="5">
    <source>
        <dbReference type="PROSITE" id="PS50977"/>
    </source>
</evidence>
<dbReference type="PANTHER" id="PTHR47506">
    <property type="entry name" value="TRANSCRIPTIONAL REGULATORY PROTEIN"/>
    <property type="match status" value="1"/>
</dbReference>
<dbReference type="InterPro" id="IPR009057">
    <property type="entry name" value="Homeodomain-like_sf"/>
</dbReference>
<gene>
    <name evidence="6" type="ORF">RM609_05065</name>
</gene>
<dbReference type="RefSeq" id="WP_311608223.1">
    <property type="nucleotide sequence ID" value="NZ_JAVRFI010000002.1"/>
</dbReference>
<dbReference type="Pfam" id="PF00440">
    <property type="entry name" value="TetR_N"/>
    <property type="match status" value="1"/>
</dbReference>
<dbReference type="InterPro" id="IPR036271">
    <property type="entry name" value="Tet_transcr_reg_TetR-rel_C_sf"/>
</dbReference>
<keyword evidence="3" id="KW-0804">Transcription</keyword>
<feature type="DNA-binding region" description="H-T-H motif" evidence="4">
    <location>
        <begin position="41"/>
        <end position="60"/>
    </location>
</feature>
<keyword evidence="1" id="KW-0805">Transcription regulation</keyword>
<evidence type="ECO:0000256" key="2">
    <source>
        <dbReference type="ARBA" id="ARBA00023125"/>
    </source>
</evidence>
<dbReference type="PROSITE" id="PS50977">
    <property type="entry name" value="HTH_TETR_2"/>
    <property type="match status" value="1"/>
</dbReference>
<evidence type="ECO:0000313" key="6">
    <source>
        <dbReference type="EMBL" id="MDT0448455.1"/>
    </source>
</evidence>
<dbReference type="Proteomes" id="UP001180531">
    <property type="component" value="Unassembled WGS sequence"/>
</dbReference>
<dbReference type="Pfam" id="PF21993">
    <property type="entry name" value="TetR_C_13_2"/>
    <property type="match status" value="1"/>
</dbReference>
<dbReference type="InterPro" id="IPR054156">
    <property type="entry name" value="YxaF_TetR_C"/>
</dbReference>
<protein>
    <submittedName>
        <fullName evidence="6">TetR/AcrR family transcriptional regulator</fullName>
    </submittedName>
</protein>
<organism evidence="6 7">
    <name type="scientific">Streptomyces hesseae</name>
    <dbReference type="NCBI Taxonomy" id="3075519"/>
    <lineage>
        <taxon>Bacteria</taxon>
        <taxon>Bacillati</taxon>
        <taxon>Actinomycetota</taxon>
        <taxon>Actinomycetes</taxon>
        <taxon>Kitasatosporales</taxon>
        <taxon>Streptomycetaceae</taxon>
        <taxon>Streptomyces</taxon>
    </lineage>
</organism>
<evidence type="ECO:0000256" key="4">
    <source>
        <dbReference type="PROSITE-ProRule" id="PRU00335"/>
    </source>
</evidence>
<dbReference type="InterPro" id="IPR001647">
    <property type="entry name" value="HTH_TetR"/>
</dbReference>
<keyword evidence="7" id="KW-1185">Reference proteome</keyword>
<dbReference type="EMBL" id="JAVRFI010000002">
    <property type="protein sequence ID" value="MDT0448455.1"/>
    <property type="molecule type" value="Genomic_DNA"/>
</dbReference>
<dbReference type="SUPFAM" id="SSF48498">
    <property type="entry name" value="Tetracyclin repressor-like, C-terminal domain"/>
    <property type="match status" value="1"/>
</dbReference>
<dbReference type="SUPFAM" id="SSF46689">
    <property type="entry name" value="Homeodomain-like"/>
    <property type="match status" value="1"/>
</dbReference>
<feature type="domain" description="HTH tetR-type" evidence="5">
    <location>
        <begin position="18"/>
        <end position="78"/>
    </location>
</feature>
<dbReference type="Gene3D" id="1.10.357.10">
    <property type="entry name" value="Tetracycline Repressor, domain 2"/>
    <property type="match status" value="1"/>
</dbReference>
<keyword evidence="2 4" id="KW-0238">DNA-binding</keyword>
<sequence length="204" mass="21736">MQTTKPRHDATEGTDAAVGTRDRIVRAAARLLQRQGYEGTGIKQIARDAEATLGSVYHFFPGGKQELAVAAIQHGEQEFADILRAGLAADDDPAEAMSSCTRLLAGSLRESDWMDGCPVAATALETVGRAPAIQQACAEAIGHWTDLVAEKLRGGGLDEDTARDLACAAISTLEGAELTAQVLRSEEPLLTAGRHLARLIRTYR</sequence>
<accession>A0ABU2SKZ9</accession>